<dbReference type="SUPFAM" id="SSF53448">
    <property type="entry name" value="Nucleotide-diphospho-sugar transferases"/>
    <property type="match status" value="1"/>
</dbReference>
<evidence type="ECO:0000256" key="1">
    <source>
        <dbReference type="ARBA" id="ARBA00006739"/>
    </source>
</evidence>
<evidence type="ECO:0000256" key="2">
    <source>
        <dbReference type="ARBA" id="ARBA00022676"/>
    </source>
</evidence>
<name>A0A1H5YYK7_9VIBR</name>
<comment type="similarity">
    <text evidence="1">Belongs to the glycosyltransferase 2 family.</text>
</comment>
<dbReference type="CDD" id="cd06439">
    <property type="entry name" value="CESA_like_1"/>
    <property type="match status" value="1"/>
</dbReference>
<dbReference type="PANTHER" id="PTHR43630:SF1">
    <property type="entry name" value="POLY-BETA-1,6-N-ACETYL-D-GLUCOSAMINE SYNTHASE"/>
    <property type="match status" value="1"/>
</dbReference>
<dbReference type="Gene3D" id="3.90.550.10">
    <property type="entry name" value="Spore Coat Polysaccharide Biosynthesis Protein SpsA, Chain A"/>
    <property type="match status" value="1"/>
</dbReference>
<reference evidence="7" key="1">
    <citation type="submission" date="2016-10" db="EMBL/GenBank/DDBJ databases">
        <authorList>
            <person name="Varghese N."/>
            <person name="Submissions S."/>
        </authorList>
    </citation>
    <scope>NUCLEOTIDE SEQUENCE [LARGE SCALE GENOMIC DNA]</scope>
    <source>
        <strain evidence="7">CGMCC 1.7062</strain>
    </source>
</reference>
<keyword evidence="3 6" id="KW-0808">Transferase</keyword>
<keyword evidence="4" id="KW-0472">Membrane</keyword>
<dbReference type="PANTHER" id="PTHR43630">
    <property type="entry name" value="POLY-BETA-1,6-N-ACETYL-D-GLUCOSAMINE SYNTHASE"/>
    <property type="match status" value="1"/>
</dbReference>
<keyword evidence="4" id="KW-1133">Transmembrane helix</keyword>
<keyword evidence="2" id="KW-0328">Glycosyltransferase</keyword>
<dbReference type="Proteomes" id="UP000236721">
    <property type="component" value="Unassembled WGS sequence"/>
</dbReference>
<gene>
    <name evidence="6" type="ORF">SAMN04488244_110105</name>
</gene>
<keyword evidence="4" id="KW-0812">Transmembrane</keyword>
<evidence type="ECO:0000259" key="5">
    <source>
        <dbReference type="Pfam" id="PF00535"/>
    </source>
</evidence>
<dbReference type="RefSeq" id="WP_103880568.1">
    <property type="nucleotide sequence ID" value="NZ_FNVG01000010.1"/>
</dbReference>
<dbReference type="Pfam" id="PF00535">
    <property type="entry name" value="Glycos_transf_2"/>
    <property type="match status" value="1"/>
</dbReference>
<dbReference type="OrthoDB" id="9766971at2"/>
<dbReference type="InterPro" id="IPR001173">
    <property type="entry name" value="Glyco_trans_2-like"/>
</dbReference>
<evidence type="ECO:0000256" key="3">
    <source>
        <dbReference type="ARBA" id="ARBA00022679"/>
    </source>
</evidence>
<sequence length="403" mass="44665">MEFALITIFLLCAFLIVYHHVGYPILLRWWAARHPVPSSACRVRSYQPQRSDRILPSVTIIVPAFNEARWIADKILNCASLDYPRSKMKVLIVSDGSTDTTVQIAEAAIQQAACSDTHFDIINNIDNKGKVAILNQYLPTISTDIICISDVSSLISVDALLVAAERFADPKVGVVNGTYQLLGKENSGEHAYWKYQNQIKLQESTIGSTIGSHGALYFVRSGLFEPLPANVINDDFMIPMRIVRKGYVAVYAPNMNAVELEATAPKQDFQRRLRISAGNMQQTLALAGLFSPQYGGTAFTFFSGKGLRVLTPYLMLNCLITSALLVNTSAWFGLALGAQLFVYGIAILGVIVPGTQTFKINRLITYLVVGHTANLIGGLRYLFGLERGRWVRISYQEKHHEKS</sequence>
<evidence type="ECO:0000313" key="7">
    <source>
        <dbReference type="Proteomes" id="UP000236721"/>
    </source>
</evidence>
<dbReference type="GO" id="GO:0016757">
    <property type="term" value="F:glycosyltransferase activity"/>
    <property type="evidence" value="ECO:0007669"/>
    <property type="project" value="UniProtKB-KW"/>
</dbReference>
<feature type="domain" description="Glycosyltransferase 2-like" evidence="5">
    <location>
        <begin position="59"/>
        <end position="210"/>
    </location>
</feature>
<dbReference type="AlphaFoldDB" id="A0A1H5YYK7"/>
<protein>
    <submittedName>
        <fullName evidence="6">Glycosyltransferase, catalytic subunit of cellulose synthase and poly-beta-1,6-N-acetylglucosamine synthase</fullName>
    </submittedName>
</protein>
<feature type="transmembrane region" description="Helical" evidence="4">
    <location>
        <begin position="363"/>
        <end position="383"/>
    </location>
</feature>
<evidence type="ECO:0000256" key="4">
    <source>
        <dbReference type="SAM" id="Phobius"/>
    </source>
</evidence>
<dbReference type="InterPro" id="IPR029044">
    <property type="entry name" value="Nucleotide-diphossugar_trans"/>
</dbReference>
<feature type="transmembrane region" description="Helical" evidence="4">
    <location>
        <begin position="330"/>
        <end position="351"/>
    </location>
</feature>
<accession>A0A1H5YYK7</accession>
<keyword evidence="7" id="KW-1185">Reference proteome</keyword>
<evidence type="ECO:0000313" key="6">
    <source>
        <dbReference type="EMBL" id="SEG29369.1"/>
    </source>
</evidence>
<dbReference type="EMBL" id="FNVG01000010">
    <property type="protein sequence ID" value="SEG29369.1"/>
    <property type="molecule type" value="Genomic_DNA"/>
</dbReference>
<organism evidence="6 7">
    <name type="scientific">Vibrio hangzhouensis</name>
    <dbReference type="NCBI Taxonomy" id="462991"/>
    <lineage>
        <taxon>Bacteria</taxon>
        <taxon>Pseudomonadati</taxon>
        <taxon>Pseudomonadota</taxon>
        <taxon>Gammaproteobacteria</taxon>
        <taxon>Vibrionales</taxon>
        <taxon>Vibrionaceae</taxon>
        <taxon>Vibrio</taxon>
    </lineage>
</organism>
<proteinExistence type="inferred from homology"/>